<accession>A0A0K8RQI1</accession>
<dbReference type="EMBL" id="GADI01000466">
    <property type="protein sequence ID" value="JAA73342.1"/>
    <property type="molecule type" value="mRNA"/>
</dbReference>
<reference evidence="2" key="1">
    <citation type="submission" date="2012-12" db="EMBL/GenBank/DDBJ databases">
        <title>Identification and characterization of a phenylalanine ammonia-lyase gene family in Isatis indigotica Fort.</title>
        <authorList>
            <person name="Liu Q."/>
            <person name="Chen J."/>
            <person name="Zhou X."/>
            <person name="Di P."/>
            <person name="Xiao Y."/>
            <person name="Xuan H."/>
            <person name="Zhang L."/>
            <person name="Chen W."/>
        </authorList>
    </citation>
    <scope>NUCLEOTIDE SEQUENCE</scope>
    <source>
        <tissue evidence="2">Salivary gland</tissue>
    </source>
</reference>
<name>A0A0K8RQI1_IXORI</name>
<evidence type="ECO:0000313" key="2">
    <source>
        <dbReference type="EMBL" id="JAA73342.1"/>
    </source>
</evidence>
<feature type="transmembrane region" description="Helical" evidence="1">
    <location>
        <begin position="47"/>
        <end position="65"/>
    </location>
</feature>
<proteinExistence type="evidence at transcript level"/>
<protein>
    <submittedName>
        <fullName evidence="2">Putative secreted protein</fullName>
    </submittedName>
</protein>
<keyword evidence="1" id="KW-1133">Transmembrane helix</keyword>
<dbReference type="AlphaFoldDB" id="A0A0K8RQI1"/>
<sequence>DYYTSKVKSVGAKDFAKLGRERCEGFINVYCHKAWSFFFFRVVGLRFFVRFFVFYFSIILVSLVVI</sequence>
<keyword evidence="1" id="KW-0472">Membrane</keyword>
<organism evidence="2">
    <name type="scientific">Ixodes ricinus</name>
    <name type="common">Common tick</name>
    <name type="synonym">Acarus ricinus</name>
    <dbReference type="NCBI Taxonomy" id="34613"/>
    <lineage>
        <taxon>Eukaryota</taxon>
        <taxon>Metazoa</taxon>
        <taxon>Ecdysozoa</taxon>
        <taxon>Arthropoda</taxon>
        <taxon>Chelicerata</taxon>
        <taxon>Arachnida</taxon>
        <taxon>Acari</taxon>
        <taxon>Parasitiformes</taxon>
        <taxon>Ixodida</taxon>
        <taxon>Ixodoidea</taxon>
        <taxon>Ixodidae</taxon>
        <taxon>Ixodinae</taxon>
        <taxon>Ixodes</taxon>
    </lineage>
</organism>
<feature type="non-terminal residue" evidence="2">
    <location>
        <position position="1"/>
    </location>
</feature>
<evidence type="ECO:0000256" key="1">
    <source>
        <dbReference type="SAM" id="Phobius"/>
    </source>
</evidence>
<keyword evidence="1" id="KW-0812">Transmembrane</keyword>